<accession>A0A3S0ADB6</accession>
<dbReference type="Gene3D" id="3.40.50.150">
    <property type="entry name" value="Vaccinia Virus protein VP39"/>
    <property type="match status" value="1"/>
</dbReference>
<evidence type="ECO:0000313" key="5">
    <source>
        <dbReference type="Proteomes" id="UP000267585"/>
    </source>
</evidence>
<evidence type="ECO:0000256" key="1">
    <source>
        <dbReference type="ARBA" id="ARBA00022603"/>
    </source>
</evidence>
<dbReference type="GO" id="GO:0032259">
    <property type="term" value="P:methylation"/>
    <property type="evidence" value="ECO:0007669"/>
    <property type="project" value="UniProtKB-KW"/>
</dbReference>
<name>A0A3S0ADB6_9FLAO</name>
<dbReference type="SUPFAM" id="SSF53335">
    <property type="entry name" value="S-adenosyl-L-methionine-dependent methyltransferases"/>
    <property type="match status" value="1"/>
</dbReference>
<comment type="caution">
    <text evidence="4">The sequence shown here is derived from an EMBL/GenBank/DDBJ whole genome shotgun (WGS) entry which is preliminary data.</text>
</comment>
<dbReference type="GO" id="GO:0008168">
    <property type="term" value="F:methyltransferase activity"/>
    <property type="evidence" value="ECO:0007669"/>
    <property type="project" value="UniProtKB-KW"/>
</dbReference>
<dbReference type="PIRSF" id="PIRSF018005">
    <property type="entry name" value="UCP018005"/>
    <property type="match status" value="1"/>
</dbReference>
<dbReference type="InterPro" id="IPR017804">
    <property type="entry name" value="MeTrfase_EgtD-like"/>
</dbReference>
<dbReference type="Pfam" id="PF10017">
    <property type="entry name" value="Methyltransf_33"/>
    <property type="match status" value="1"/>
</dbReference>
<dbReference type="EMBL" id="RQPJ01000014">
    <property type="protein sequence ID" value="RTE52898.1"/>
    <property type="molecule type" value="Genomic_DNA"/>
</dbReference>
<dbReference type="OrthoDB" id="5289726at2"/>
<dbReference type="AlphaFoldDB" id="A0A3S0ADB6"/>
<dbReference type="PANTHER" id="PTHR43397:SF1">
    <property type="entry name" value="ERGOTHIONEINE BIOSYNTHESIS PROTEIN 1"/>
    <property type="match status" value="1"/>
</dbReference>
<proteinExistence type="predicted"/>
<dbReference type="InterPro" id="IPR051128">
    <property type="entry name" value="EgtD_Methyltrsf_superfamily"/>
</dbReference>
<evidence type="ECO:0000256" key="2">
    <source>
        <dbReference type="ARBA" id="ARBA00022679"/>
    </source>
</evidence>
<dbReference type="RefSeq" id="WP_126163122.1">
    <property type="nucleotide sequence ID" value="NZ_RQPJ01000014.1"/>
</dbReference>
<gene>
    <name evidence="4" type="ORF">EHW67_14625</name>
</gene>
<reference evidence="4 5" key="1">
    <citation type="submission" date="2018-11" db="EMBL/GenBank/DDBJ databases">
        <title>Arenibacter aquaticus sp.nov., a marine bacterium isolated from surface seawater in the South China Sea.</title>
        <authorList>
            <person name="Guo J."/>
            <person name="Sun J."/>
        </authorList>
    </citation>
    <scope>NUCLEOTIDE SEQUENCE [LARGE SCALE GENOMIC DNA]</scope>
    <source>
        <strain evidence="4 5">GUO666</strain>
    </source>
</reference>
<keyword evidence="1 4" id="KW-0489">Methyltransferase</keyword>
<organism evidence="4 5">
    <name type="scientific">Arenibacter aquaticus</name>
    <dbReference type="NCBI Taxonomy" id="2489054"/>
    <lineage>
        <taxon>Bacteria</taxon>
        <taxon>Pseudomonadati</taxon>
        <taxon>Bacteroidota</taxon>
        <taxon>Flavobacteriia</taxon>
        <taxon>Flavobacteriales</taxon>
        <taxon>Flavobacteriaceae</taxon>
        <taxon>Arenibacter</taxon>
    </lineage>
</organism>
<feature type="domain" description="Histidine-specific methyltransferase SAM-dependent" evidence="3">
    <location>
        <begin position="13"/>
        <end position="320"/>
    </location>
</feature>
<dbReference type="PANTHER" id="PTHR43397">
    <property type="entry name" value="ERGOTHIONEINE BIOSYNTHESIS PROTEIN 1"/>
    <property type="match status" value="1"/>
</dbReference>
<evidence type="ECO:0000313" key="4">
    <source>
        <dbReference type="EMBL" id="RTE52898.1"/>
    </source>
</evidence>
<dbReference type="Proteomes" id="UP000267585">
    <property type="component" value="Unassembled WGS sequence"/>
</dbReference>
<dbReference type="InterPro" id="IPR019257">
    <property type="entry name" value="MeTrfase_dom"/>
</dbReference>
<dbReference type="InterPro" id="IPR029063">
    <property type="entry name" value="SAM-dependent_MTases_sf"/>
</dbReference>
<evidence type="ECO:0000259" key="3">
    <source>
        <dbReference type="Pfam" id="PF10017"/>
    </source>
</evidence>
<keyword evidence="2 4" id="KW-0808">Transferase</keyword>
<sequence>MEERTLIKTDLQFAQEVKKGLTDFPKHLSSKFIYDQNGDRIFQKIMEMPSYYLTNCEYDTLKRNRRKIVDLFTQNSNSINLIELGAGDGKKTKLLLEELSKGNTCFKYSPIDISQNALDLLQSSLSQEYPNIKVDPYQGTYIESLKTIGNTGDEKKIILFLGSNIGNLLHEQAVLFLQELKKTMKDEDMIFLGCDQKKDPQTILDAYNDPEGITEAFNKNILARINTELEGNFNLDKFKHWEVYDPQTGTAKSYLVSIEPQDVSIKALDLELTFAQWETIHTEISQKYDDLTINALVDKAGLKIARAYADDRDYFKNYILVKK</sequence>
<protein>
    <submittedName>
        <fullName evidence="4">L-histidine N(Alpha)-methyltransferase</fullName>
    </submittedName>
</protein>
<keyword evidence="5" id="KW-1185">Reference proteome</keyword>